<dbReference type="PANTHER" id="PTHR21082">
    <property type="entry name" value="PROTEIN INTURNED"/>
    <property type="match status" value="1"/>
</dbReference>
<keyword evidence="4" id="KW-1185">Reference proteome</keyword>
<evidence type="ECO:0000259" key="2">
    <source>
        <dbReference type="Pfam" id="PF19033"/>
    </source>
</evidence>
<evidence type="ECO:0000313" key="3">
    <source>
        <dbReference type="EMBL" id="WAQ99985.1"/>
    </source>
</evidence>
<name>A0ABY7DUH8_MYAAR</name>
<reference evidence="3" key="1">
    <citation type="submission" date="2022-11" db="EMBL/GenBank/DDBJ databases">
        <title>Centuries of genome instability and evolution in soft-shell clam transmissible cancer (bioRxiv).</title>
        <authorList>
            <person name="Hart S.F.M."/>
            <person name="Yonemitsu M.A."/>
            <person name="Giersch R.M."/>
            <person name="Beal B.F."/>
            <person name="Arriagada G."/>
            <person name="Davis B.W."/>
            <person name="Ostrander E.A."/>
            <person name="Goff S.P."/>
            <person name="Metzger M.J."/>
        </authorList>
    </citation>
    <scope>NUCLEOTIDE SEQUENCE</scope>
    <source>
        <strain evidence="3">MELC-2E11</strain>
        <tissue evidence="3">Siphon/mantle</tissue>
    </source>
</reference>
<dbReference type="Proteomes" id="UP001164746">
    <property type="component" value="Chromosome 3"/>
</dbReference>
<accession>A0ABY7DUH8</accession>
<feature type="domain" description="CCZ1/INTU/HPS4 third Longin" evidence="2">
    <location>
        <begin position="497"/>
        <end position="627"/>
    </location>
</feature>
<dbReference type="EMBL" id="CP111014">
    <property type="protein sequence ID" value="WAQ99985.1"/>
    <property type="molecule type" value="Genomic_DNA"/>
</dbReference>
<gene>
    <name evidence="3" type="ORF">MAR_024358</name>
</gene>
<dbReference type="Pfam" id="PF19032">
    <property type="entry name" value="Intu_longin_2"/>
    <property type="match status" value="1"/>
</dbReference>
<protein>
    <submittedName>
        <fullName evidence="3">INTU-like protein</fullName>
    </submittedName>
</protein>
<evidence type="ECO:0000313" key="4">
    <source>
        <dbReference type="Proteomes" id="UP001164746"/>
    </source>
</evidence>
<dbReference type="InterPro" id="IPR043989">
    <property type="entry name" value="CCZ1/INTU/HSP4_longin_3"/>
</dbReference>
<dbReference type="PANTHER" id="PTHR21082:SF4">
    <property type="entry name" value="PROTEIN INTURNED"/>
    <property type="match status" value="1"/>
</dbReference>
<proteinExistence type="predicted"/>
<sequence length="635" mass="71657">MMWNYFFGYWRVSVTNRRRFHTEDIQFLDRSLLKRAFLVVVKGDCLLSINDQTVTWDNLDSVLTVLQYQRQAKLLIRQSGKQRSAVPTKSQPTNRLVQLVTGSNSSAVSLADIASENWEPFYGAMYLSLDGVNSDNMQAKEDIVYQFPRVDNKVIASRGMLITLAGSVNDATQSTVQRFSLPSLTTLIKDLVRLLQVTHGSIHQAFTSSTNHSQLDCFFTLLHQNCVSQPNNGVPVKEKLCNLSQSATVLTLPNEIKTFTDRMLTEFESADFGDMNYLISNHLCREDLEDFTTYLTYHSLLTLTADQGLGQLVVWREVYPTGHCHSVPDEQQFGYTEPLIASVDGVSPPDPFLIDQARAVLIQLYAQNMATLCQNSLNYPSNSLVTKPESLLHPDQRRHDLISRSLKKLPHKDIPVLGNLVAGGDQVGLLRRPLSKRKDSYESDNSSESSGESFFKFSRKGRLFPETADLLQNISEAREDHPPLNSHRKLTVGADNCLFHLTYIDHLEGVVISSLWEQGGACSPLEAEIHHSFQLATQKIKHVFDNARKVKEQSKNEKAHVCGLNQDFVHVREEGVMFTCSPSSEDKKAPPLCYWVTGRLLSRSMKREVFVCFHESTPQTVIELAFKTAMGYLPF</sequence>
<feature type="domain" description="CCZ1/INTU second Longin" evidence="1">
    <location>
        <begin position="276"/>
        <end position="328"/>
    </location>
</feature>
<organism evidence="3 4">
    <name type="scientific">Mya arenaria</name>
    <name type="common">Soft-shell clam</name>
    <dbReference type="NCBI Taxonomy" id="6604"/>
    <lineage>
        <taxon>Eukaryota</taxon>
        <taxon>Metazoa</taxon>
        <taxon>Spiralia</taxon>
        <taxon>Lophotrochozoa</taxon>
        <taxon>Mollusca</taxon>
        <taxon>Bivalvia</taxon>
        <taxon>Autobranchia</taxon>
        <taxon>Heteroconchia</taxon>
        <taxon>Euheterodonta</taxon>
        <taxon>Imparidentia</taxon>
        <taxon>Neoheterodontei</taxon>
        <taxon>Myida</taxon>
        <taxon>Myoidea</taxon>
        <taxon>Myidae</taxon>
        <taxon>Mya</taxon>
    </lineage>
</organism>
<dbReference type="InterPro" id="IPR043988">
    <property type="entry name" value="CCZ1/INTU_longin_2"/>
</dbReference>
<evidence type="ECO:0000259" key="1">
    <source>
        <dbReference type="Pfam" id="PF19032"/>
    </source>
</evidence>
<dbReference type="Pfam" id="PF19033">
    <property type="entry name" value="Intu_longin_3"/>
    <property type="match status" value="1"/>
</dbReference>
<dbReference type="InterPro" id="IPR039151">
    <property type="entry name" value="INTU"/>
</dbReference>